<evidence type="ECO:0000313" key="3">
    <source>
        <dbReference type="Proteomes" id="UP000234254"/>
    </source>
</evidence>
<feature type="compositionally biased region" description="Basic residues" evidence="1">
    <location>
        <begin position="240"/>
        <end position="253"/>
    </location>
</feature>
<sequence length="359" mass="38896">MEVAESRDPASVGPPTGADTNTTNEQHNLFLDDSLVGDDRSSSLSEIDEMSDNMPSDYESPRPDPAPAPENDSEAETERVDDSPNNVRSRTNIVVSATSGYEPSPSKLVQSTTYDEVDDDEAHPVDDSPTKPRSKPPRSVEPPREETLEPDGPVLSDSLGKKRKRLGSGEDAGTTEADDEDGPPHKRRGSLKSELSDPPADDIVLTPEPVEEEPSKTTAEEDNIPADNALESDLPAAPVKVKKGKKGKRKGRKTRDADEDVDGVGDTEGGADDHTGDDDTAERGEEADDGEAAARLEEEGERILMVLLYPLANPFDSREADVRHGVSGRSRTRICDPARQVSKHHLFPRSNTNHVLQDI</sequence>
<gene>
    <name evidence="2" type="ORF">P168DRAFT_86490</name>
</gene>
<name>A0A2I1DAY7_ASPC2</name>
<dbReference type="VEuPathDB" id="FungiDB:P168DRAFT_86490"/>
<proteinExistence type="predicted"/>
<reference evidence="2" key="1">
    <citation type="submission" date="2016-12" db="EMBL/GenBank/DDBJ databases">
        <title>The genomes of Aspergillus section Nigri reveals drivers in fungal speciation.</title>
        <authorList>
            <consortium name="DOE Joint Genome Institute"/>
            <person name="Vesth T.C."/>
            <person name="Nybo J."/>
            <person name="Theobald S."/>
            <person name="Brandl J."/>
            <person name="Frisvad J.C."/>
            <person name="Nielsen K.F."/>
            <person name="Lyhne E.K."/>
            <person name="Kogle M.E."/>
            <person name="Kuo A."/>
            <person name="Riley R."/>
            <person name="Clum A."/>
            <person name="Nolan M."/>
            <person name="Lipzen A."/>
            <person name="Salamov A."/>
            <person name="Henrissat B."/>
            <person name="Wiebenga A."/>
            <person name="De vries R.P."/>
            <person name="Grigoriev I.V."/>
            <person name="Mortensen U.H."/>
            <person name="Andersen M.R."/>
            <person name="Baker S.E."/>
        </authorList>
    </citation>
    <scope>NUCLEOTIDE SEQUENCE</scope>
    <source>
        <strain evidence="2">IBT 28561</strain>
    </source>
</reference>
<dbReference type="AlphaFoldDB" id="A0A2I1DAY7"/>
<accession>A0A2I1DAY7</accession>
<feature type="compositionally biased region" description="Polar residues" evidence="1">
    <location>
        <begin position="83"/>
        <end position="114"/>
    </location>
</feature>
<dbReference type="Proteomes" id="UP000234254">
    <property type="component" value="Unassembled WGS sequence"/>
</dbReference>
<dbReference type="RefSeq" id="XP_024695619.1">
    <property type="nucleotide sequence ID" value="XM_024842185.1"/>
</dbReference>
<dbReference type="EMBL" id="MSFM01000002">
    <property type="protein sequence ID" value="PKY07025.1"/>
    <property type="molecule type" value="Genomic_DNA"/>
</dbReference>
<organism evidence="2 3">
    <name type="scientific">Aspergillus campestris (strain IBT 28561)</name>
    <dbReference type="NCBI Taxonomy" id="1392248"/>
    <lineage>
        <taxon>Eukaryota</taxon>
        <taxon>Fungi</taxon>
        <taxon>Dikarya</taxon>
        <taxon>Ascomycota</taxon>
        <taxon>Pezizomycotina</taxon>
        <taxon>Eurotiomycetes</taxon>
        <taxon>Eurotiomycetidae</taxon>
        <taxon>Eurotiales</taxon>
        <taxon>Aspergillaceae</taxon>
        <taxon>Aspergillus</taxon>
        <taxon>Aspergillus subgen. Circumdati</taxon>
    </lineage>
</organism>
<feature type="region of interest" description="Disordered" evidence="1">
    <location>
        <begin position="1"/>
        <end position="294"/>
    </location>
</feature>
<dbReference type="OrthoDB" id="20886at2759"/>
<feature type="compositionally biased region" description="Acidic residues" evidence="1">
    <location>
        <begin position="275"/>
        <end position="291"/>
    </location>
</feature>
<evidence type="ECO:0000256" key="1">
    <source>
        <dbReference type="SAM" id="MobiDB-lite"/>
    </source>
</evidence>
<evidence type="ECO:0000313" key="2">
    <source>
        <dbReference type="EMBL" id="PKY07025.1"/>
    </source>
</evidence>
<feature type="compositionally biased region" description="Polar residues" evidence="1">
    <location>
        <begin position="18"/>
        <end position="27"/>
    </location>
</feature>
<comment type="caution">
    <text evidence="2">The sequence shown here is derived from an EMBL/GenBank/DDBJ whole genome shotgun (WGS) entry which is preliminary data.</text>
</comment>
<protein>
    <submittedName>
        <fullName evidence="2">Uncharacterized protein</fullName>
    </submittedName>
</protein>
<keyword evidence="3" id="KW-1185">Reference proteome</keyword>
<dbReference type="GeneID" id="36549714"/>